<sequence length="65" mass="7122">MSHSRPPVPVRPEAGRAGHAADHANAAIRAFVAGRTSWSAADLAELDRLRTRWRLALRHEITEAA</sequence>
<protein>
    <submittedName>
        <fullName evidence="2">Uncharacterized protein</fullName>
    </submittedName>
</protein>
<name>A0ABX1C0I4_9ACTN</name>
<evidence type="ECO:0000313" key="3">
    <source>
        <dbReference type="Proteomes" id="UP000695264"/>
    </source>
</evidence>
<proteinExistence type="predicted"/>
<dbReference type="Proteomes" id="UP000695264">
    <property type="component" value="Unassembled WGS sequence"/>
</dbReference>
<evidence type="ECO:0000313" key="2">
    <source>
        <dbReference type="EMBL" id="NJQ01645.1"/>
    </source>
</evidence>
<evidence type="ECO:0000256" key="1">
    <source>
        <dbReference type="SAM" id="MobiDB-lite"/>
    </source>
</evidence>
<dbReference type="EMBL" id="JAATEN010000009">
    <property type="protein sequence ID" value="NJQ01645.1"/>
    <property type="molecule type" value="Genomic_DNA"/>
</dbReference>
<feature type="compositionally biased region" description="Pro residues" evidence="1">
    <location>
        <begin position="1"/>
        <end position="10"/>
    </location>
</feature>
<organism evidence="2 3">
    <name type="scientific">Streptomyces zingiberis</name>
    <dbReference type="NCBI Taxonomy" id="2053010"/>
    <lineage>
        <taxon>Bacteria</taxon>
        <taxon>Bacillati</taxon>
        <taxon>Actinomycetota</taxon>
        <taxon>Actinomycetes</taxon>
        <taxon>Kitasatosporales</taxon>
        <taxon>Streptomycetaceae</taxon>
        <taxon>Streptomyces</taxon>
    </lineage>
</organism>
<comment type="caution">
    <text evidence="2">The sequence shown here is derived from an EMBL/GenBank/DDBJ whole genome shotgun (WGS) entry which is preliminary data.</text>
</comment>
<feature type="region of interest" description="Disordered" evidence="1">
    <location>
        <begin position="1"/>
        <end position="21"/>
    </location>
</feature>
<keyword evidence="3" id="KW-1185">Reference proteome</keyword>
<gene>
    <name evidence="2" type="ORF">HCK00_14185</name>
</gene>
<dbReference type="RefSeq" id="WP_168102182.1">
    <property type="nucleotide sequence ID" value="NZ_JAATEN010000009.1"/>
</dbReference>
<reference evidence="2 3" key="1">
    <citation type="submission" date="2020-03" db="EMBL/GenBank/DDBJ databases">
        <title>WGS of actinomycetes isolated from Thailand.</title>
        <authorList>
            <person name="Thawai C."/>
        </authorList>
    </citation>
    <scope>NUCLEOTIDE SEQUENCE [LARGE SCALE GENOMIC DNA]</scope>
    <source>
        <strain evidence="2 3">PLAI 1-29</strain>
    </source>
</reference>
<accession>A0ABX1C0I4</accession>